<feature type="transmembrane region" description="Helical" evidence="1">
    <location>
        <begin position="29"/>
        <end position="47"/>
    </location>
</feature>
<keyword evidence="1" id="KW-1133">Transmembrane helix</keyword>
<protein>
    <submittedName>
        <fullName evidence="3">PH domain-containing protein</fullName>
    </submittedName>
</protein>
<evidence type="ECO:0000313" key="4">
    <source>
        <dbReference type="Proteomes" id="UP000501058"/>
    </source>
</evidence>
<keyword evidence="1" id="KW-0812">Transmembrane</keyword>
<dbReference type="InterPro" id="IPR019692">
    <property type="entry name" value="CFP-6_PH"/>
</dbReference>
<dbReference type="RefSeq" id="WP_166234268.1">
    <property type="nucleotide sequence ID" value="NZ_CP049865.1"/>
</dbReference>
<keyword evidence="1" id="KW-0472">Membrane</keyword>
<organism evidence="3 4">
    <name type="scientific">Propioniciclava coleopterorum</name>
    <dbReference type="NCBI Taxonomy" id="2714937"/>
    <lineage>
        <taxon>Bacteria</taxon>
        <taxon>Bacillati</taxon>
        <taxon>Actinomycetota</taxon>
        <taxon>Actinomycetes</taxon>
        <taxon>Propionibacteriales</taxon>
        <taxon>Propionibacteriaceae</taxon>
        <taxon>Propioniciclava</taxon>
    </lineage>
</organism>
<feature type="domain" description="Low molecular weight protein antigen 6 PH" evidence="2">
    <location>
        <begin position="82"/>
        <end position="148"/>
    </location>
</feature>
<dbReference type="KEGG" id="prv:G7070_14185"/>
<dbReference type="AlphaFoldDB" id="A0A6G7Y9A7"/>
<evidence type="ECO:0000256" key="1">
    <source>
        <dbReference type="SAM" id="Phobius"/>
    </source>
</evidence>
<feature type="transmembrane region" description="Helical" evidence="1">
    <location>
        <begin position="59"/>
        <end position="82"/>
    </location>
</feature>
<accession>A0A6G7Y9A7</accession>
<evidence type="ECO:0000259" key="2">
    <source>
        <dbReference type="Pfam" id="PF10756"/>
    </source>
</evidence>
<evidence type="ECO:0000313" key="3">
    <source>
        <dbReference type="EMBL" id="QIK73197.1"/>
    </source>
</evidence>
<gene>
    <name evidence="3" type="ORF">G7070_14185</name>
</gene>
<dbReference type="Proteomes" id="UP000501058">
    <property type="component" value="Chromosome"/>
</dbReference>
<proteinExistence type="predicted"/>
<reference evidence="3 4" key="1">
    <citation type="submission" date="2020-03" db="EMBL/GenBank/DDBJ databases">
        <title>Propioniciclava sp. nov., isolated from Hydrophilus acuminatus.</title>
        <authorList>
            <person name="Hyun D.-W."/>
            <person name="Bae J.-W."/>
        </authorList>
    </citation>
    <scope>NUCLEOTIDE SEQUENCE [LARGE SCALE GENOMIC DNA]</scope>
    <source>
        <strain evidence="3 4">HDW11</strain>
    </source>
</reference>
<dbReference type="Pfam" id="PF10756">
    <property type="entry name" value="bPH_6"/>
    <property type="match status" value="1"/>
</dbReference>
<keyword evidence="4" id="KW-1185">Reference proteome</keyword>
<sequence length="157" mass="17532">MPAVSAAEKPTAGVPEQFEAHPHLLRRQAVLWTIVMGGAALLGWFMLPATIRAMFTLPQILTLAFFLVFMLGVVWTVASGWVRADASGLSGRNGLRSYRIGWDEIESIRYRDGDHWAFVELNDTTDRPLLGIMRSDGEMADDKVEELRAIAARHIPR</sequence>
<name>A0A6G7Y9A7_9ACTN</name>
<dbReference type="EMBL" id="CP049865">
    <property type="protein sequence ID" value="QIK73197.1"/>
    <property type="molecule type" value="Genomic_DNA"/>
</dbReference>